<dbReference type="AlphaFoldDB" id="A0A9N9QK05"/>
<feature type="compositionally biased region" description="Polar residues" evidence="2">
    <location>
        <begin position="341"/>
        <end position="367"/>
    </location>
</feature>
<feature type="compositionally biased region" description="Basic and acidic residues" evidence="2">
    <location>
        <begin position="292"/>
        <end position="322"/>
    </location>
</feature>
<dbReference type="OrthoDB" id="6767122at2759"/>
<name>A0A9N9QK05_9CUCU</name>
<accession>A0A9N9QK05</accession>
<evidence type="ECO:0000313" key="4">
    <source>
        <dbReference type="Proteomes" id="UP001152799"/>
    </source>
</evidence>
<organism evidence="3 4">
    <name type="scientific">Ceutorhynchus assimilis</name>
    <name type="common">cabbage seed weevil</name>
    <dbReference type="NCBI Taxonomy" id="467358"/>
    <lineage>
        <taxon>Eukaryota</taxon>
        <taxon>Metazoa</taxon>
        <taxon>Ecdysozoa</taxon>
        <taxon>Arthropoda</taxon>
        <taxon>Hexapoda</taxon>
        <taxon>Insecta</taxon>
        <taxon>Pterygota</taxon>
        <taxon>Neoptera</taxon>
        <taxon>Endopterygota</taxon>
        <taxon>Coleoptera</taxon>
        <taxon>Polyphaga</taxon>
        <taxon>Cucujiformia</taxon>
        <taxon>Curculionidae</taxon>
        <taxon>Ceutorhynchinae</taxon>
        <taxon>Ceutorhynchus</taxon>
    </lineage>
</organism>
<keyword evidence="1" id="KW-0175">Coiled coil</keyword>
<evidence type="ECO:0000313" key="3">
    <source>
        <dbReference type="EMBL" id="CAG9761867.1"/>
    </source>
</evidence>
<dbReference type="Proteomes" id="UP001152799">
    <property type="component" value="Chromosome 11"/>
</dbReference>
<protein>
    <recommendedName>
        <fullName evidence="5">Endonuclease-reverse transcriptase</fullName>
    </recommendedName>
</protein>
<gene>
    <name evidence="3" type="ORF">CEUTPL_LOCUS2560</name>
</gene>
<keyword evidence="4" id="KW-1185">Reference proteome</keyword>
<reference evidence="3" key="1">
    <citation type="submission" date="2022-01" db="EMBL/GenBank/DDBJ databases">
        <authorList>
            <person name="King R."/>
        </authorList>
    </citation>
    <scope>NUCLEOTIDE SEQUENCE</scope>
</reference>
<dbReference type="SUPFAM" id="SSF75704">
    <property type="entry name" value="Mitotic arrest deficient-like 1, Mad1"/>
    <property type="match status" value="1"/>
</dbReference>
<evidence type="ECO:0000256" key="1">
    <source>
        <dbReference type="SAM" id="Coils"/>
    </source>
</evidence>
<feature type="coiled-coil region" evidence="1">
    <location>
        <begin position="80"/>
        <end position="121"/>
    </location>
</feature>
<sequence>MKNAYLEVNTIKFILNRTYVLEYYNSSTASDCSVADVTILYQKGNTMEENGEISMNNLRDVILAVQSNLLGEIQGVKNDIKQYNSNLSVVKKDIEKLKQENEELKERLGIVERQMKRKNLIFQGIDEKFAPPERAVLDIVNKNLGISLILADISNCFRLGKPTENPRPILLELLSGFKRRDILVAKPKLKNTKIYINEDLTKEELYQRKALLEVLKDEKLNNCNKRLKNHNRIEVEGTIYTFEEITERKKLPIQLLSESSPIVSGSASAPSTPSPKEVLFEYEEPPVQDIIQRNETEEKKEENNKERKVLRRNKENRAKEKPQINLQETSKKTKSNSISSPATPNSANGISGQKFKYSTRQGQKSEQ</sequence>
<evidence type="ECO:0000256" key="2">
    <source>
        <dbReference type="SAM" id="MobiDB-lite"/>
    </source>
</evidence>
<evidence type="ECO:0008006" key="5">
    <source>
        <dbReference type="Google" id="ProtNLM"/>
    </source>
</evidence>
<feature type="region of interest" description="Disordered" evidence="2">
    <location>
        <begin position="282"/>
        <end position="367"/>
    </location>
</feature>
<dbReference type="EMBL" id="OU892287">
    <property type="protein sequence ID" value="CAG9761867.1"/>
    <property type="molecule type" value="Genomic_DNA"/>
</dbReference>
<proteinExistence type="predicted"/>